<evidence type="ECO:0000313" key="6">
    <source>
        <dbReference type="Proteomes" id="UP000050164"/>
    </source>
</evidence>
<evidence type="ECO:0000256" key="2">
    <source>
        <dbReference type="SAM" id="SignalP"/>
    </source>
</evidence>
<dbReference type="EMBL" id="CNFT01002016">
    <property type="protein sequence ID" value="CKT86650.1"/>
    <property type="molecule type" value="Genomic_DNA"/>
</dbReference>
<dbReference type="Proteomes" id="UP000049023">
    <property type="component" value="Unassembled WGS sequence"/>
</dbReference>
<sequence>MVSARLFRTAARTAAAAGLSVGACSATAATAPAAAAILAMALRAACGSTTPGMSASARNATSSPVASGDVSFNGRSMPAENVTSMVSPQNSKSMRSPGE</sequence>
<feature type="region of interest" description="Disordered" evidence="1">
    <location>
        <begin position="48"/>
        <end position="99"/>
    </location>
</feature>
<evidence type="ECO:0000313" key="4">
    <source>
        <dbReference type="EMBL" id="CKT86650.1"/>
    </source>
</evidence>
<evidence type="ECO:0000313" key="5">
    <source>
        <dbReference type="Proteomes" id="UP000049023"/>
    </source>
</evidence>
<evidence type="ECO:0000313" key="3">
    <source>
        <dbReference type="EMBL" id="CKT77013.1"/>
    </source>
</evidence>
<reference evidence="5 6" key="1">
    <citation type="submission" date="2015-03" db="EMBL/GenBank/DDBJ databases">
        <authorList>
            <consortium name="Pathogen Informatics"/>
        </authorList>
    </citation>
    <scope>NUCLEOTIDE SEQUENCE [LARGE SCALE GENOMIC DNA]</scope>
    <source>
        <strain evidence="4 6">Bir 185</strain>
        <strain evidence="3 5">Bir 187</strain>
    </source>
</reference>
<feature type="chain" id="PRO_5036159030" description="Lipoprotein" evidence="2">
    <location>
        <begin position="29"/>
        <end position="99"/>
    </location>
</feature>
<organism evidence="3 5">
    <name type="scientific">Mycobacterium tuberculosis</name>
    <dbReference type="NCBI Taxonomy" id="1773"/>
    <lineage>
        <taxon>Bacteria</taxon>
        <taxon>Bacillati</taxon>
        <taxon>Actinomycetota</taxon>
        <taxon>Actinomycetes</taxon>
        <taxon>Mycobacteriales</taxon>
        <taxon>Mycobacteriaceae</taxon>
        <taxon>Mycobacterium</taxon>
        <taxon>Mycobacterium tuberculosis complex</taxon>
    </lineage>
</organism>
<feature type="signal peptide" evidence="2">
    <location>
        <begin position="1"/>
        <end position="28"/>
    </location>
</feature>
<dbReference type="Proteomes" id="UP000050164">
    <property type="component" value="Unassembled WGS sequence"/>
</dbReference>
<keyword evidence="2" id="KW-0732">Signal</keyword>
<evidence type="ECO:0008006" key="7">
    <source>
        <dbReference type="Google" id="ProtNLM"/>
    </source>
</evidence>
<feature type="compositionally biased region" description="Polar residues" evidence="1">
    <location>
        <begin position="81"/>
        <end position="99"/>
    </location>
</feature>
<proteinExistence type="predicted"/>
<evidence type="ECO:0000256" key="1">
    <source>
        <dbReference type="SAM" id="MobiDB-lite"/>
    </source>
</evidence>
<dbReference type="EMBL" id="CNFU01001797">
    <property type="protein sequence ID" value="CKT77013.1"/>
    <property type="molecule type" value="Genomic_DNA"/>
</dbReference>
<dbReference type="AlphaFoldDB" id="A0A655ANC5"/>
<gene>
    <name evidence="4" type="ORF">ERS027659_04892</name>
    <name evidence="3" type="ORF">ERS027661_04726</name>
</gene>
<protein>
    <recommendedName>
        <fullName evidence="7">Lipoprotein</fullName>
    </recommendedName>
</protein>
<dbReference type="PROSITE" id="PS51257">
    <property type="entry name" value="PROKAR_LIPOPROTEIN"/>
    <property type="match status" value="1"/>
</dbReference>
<feature type="compositionally biased region" description="Polar residues" evidence="1">
    <location>
        <begin position="48"/>
        <end position="65"/>
    </location>
</feature>
<name>A0A655ANC5_MYCTX</name>
<accession>A0A655ANC5</accession>